<name>A0A139GZ33_9PEZI</name>
<dbReference type="STRING" id="113226.A0A139GZ33"/>
<evidence type="ECO:0000313" key="2">
    <source>
        <dbReference type="EMBL" id="KXS95465.1"/>
    </source>
</evidence>
<accession>A0A139GZ33</accession>
<dbReference type="EMBL" id="LFZO01000890">
    <property type="protein sequence ID" value="KXS95465.1"/>
    <property type="molecule type" value="Genomic_DNA"/>
</dbReference>
<reference evidence="2 3" key="1">
    <citation type="submission" date="2015-07" db="EMBL/GenBank/DDBJ databases">
        <title>Comparative genomics of the Sigatoka disease complex on banana suggests a link between parallel evolutionary changes in Pseudocercospora fijiensis and Pseudocercospora eumusae and increased virulence on the banana host.</title>
        <authorList>
            <person name="Chang T.-C."/>
            <person name="Salvucci A."/>
            <person name="Crous P.W."/>
            <person name="Stergiopoulos I."/>
        </authorList>
    </citation>
    <scope>NUCLEOTIDE SEQUENCE [LARGE SCALE GENOMIC DNA]</scope>
    <source>
        <strain evidence="2 3">CBS 116634</strain>
    </source>
</reference>
<keyword evidence="3" id="KW-1185">Reference proteome</keyword>
<gene>
    <name evidence="2" type="ORF">AC579_2939</name>
</gene>
<evidence type="ECO:0000313" key="3">
    <source>
        <dbReference type="Proteomes" id="UP000073492"/>
    </source>
</evidence>
<proteinExistence type="predicted"/>
<protein>
    <submittedName>
        <fullName evidence="2">Uncharacterized protein</fullName>
    </submittedName>
</protein>
<dbReference type="Proteomes" id="UP000073492">
    <property type="component" value="Unassembled WGS sequence"/>
</dbReference>
<comment type="caution">
    <text evidence="2">The sequence shown here is derived from an EMBL/GenBank/DDBJ whole genome shotgun (WGS) entry which is preliminary data.</text>
</comment>
<dbReference type="AlphaFoldDB" id="A0A139GZ33"/>
<feature type="region of interest" description="Disordered" evidence="1">
    <location>
        <begin position="201"/>
        <end position="224"/>
    </location>
</feature>
<evidence type="ECO:0000256" key="1">
    <source>
        <dbReference type="SAM" id="MobiDB-lite"/>
    </source>
</evidence>
<sequence length="364" mass="40844">MGEQKDEESRMYCNISHADMRQGRKRLLMTPRIKGRIVQFCAKHGVSGKTLPDGRTCVALMKHVGFFTADTSVFRHVTSKVLAWIQSNVSQAKMSGVLKEERVGTEGKRQHHWAIQYAVAAGDWMDKDYNPFESGFGQTKDVQFAEPILRQSHSLDAAVNAAVDAAVLDAEGEAYTPSAVLRRKSHHEKDDTVMDEARDLSETALSHPSLPRSPALSTTSPDSFGESPFHQAIAHMMVVANNSTMEQVQAYLNSEQGIKDAIARLFVDDQKTHPELRSEELLQTREHAHALAIENGRMQERIRDLEHKLSILSEVTNHPEYIALDCRLRTTEAELSLARKDAVLEKVKSVDYLNLQQRCEGLDN</sequence>
<organism evidence="2 3">
    <name type="scientific">Pseudocercospora musae</name>
    <dbReference type="NCBI Taxonomy" id="113226"/>
    <lineage>
        <taxon>Eukaryota</taxon>
        <taxon>Fungi</taxon>
        <taxon>Dikarya</taxon>
        <taxon>Ascomycota</taxon>
        <taxon>Pezizomycotina</taxon>
        <taxon>Dothideomycetes</taxon>
        <taxon>Dothideomycetidae</taxon>
        <taxon>Mycosphaerellales</taxon>
        <taxon>Mycosphaerellaceae</taxon>
        <taxon>Pseudocercospora</taxon>
    </lineage>
</organism>